<gene>
    <name evidence="1" type="ORF">CB5_LOCUS16996</name>
</gene>
<dbReference type="AlphaFoldDB" id="A0A6V7PSP5"/>
<dbReference type="GO" id="GO:0009742">
    <property type="term" value="P:brassinosteroid mediated signaling pathway"/>
    <property type="evidence" value="ECO:0007669"/>
    <property type="project" value="InterPro"/>
</dbReference>
<evidence type="ECO:0000313" key="1">
    <source>
        <dbReference type="EMBL" id="CAD1833785.1"/>
    </source>
</evidence>
<organism evidence="1">
    <name type="scientific">Ananas comosus var. bracteatus</name>
    <name type="common">red pineapple</name>
    <dbReference type="NCBI Taxonomy" id="296719"/>
    <lineage>
        <taxon>Eukaryota</taxon>
        <taxon>Viridiplantae</taxon>
        <taxon>Streptophyta</taxon>
        <taxon>Embryophyta</taxon>
        <taxon>Tracheophyta</taxon>
        <taxon>Spermatophyta</taxon>
        <taxon>Magnoliopsida</taxon>
        <taxon>Liliopsida</taxon>
        <taxon>Poales</taxon>
        <taxon>Bromeliaceae</taxon>
        <taxon>Bromelioideae</taxon>
        <taxon>Ananas</taxon>
    </lineage>
</organism>
<protein>
    <submittedName>
        <fullName evidence="1">Uncharacterized protein</fullName>
    </submittedName>
</protein>
<dbReference type="PANTHER" id="PTHR45863">
    <property type="entry name" value="SERINE/THREONINE-PROTEIN KINASE BSK5"/>
    <property type="match status" value="1"/>
</dbReference>
<dbReference type="PANTHER" id="PTHR45863:SF22">
    <property type="entry name" value="SERINE_THREONINE-PROTEIN KINASE BSK1"/>
    <property type="match status" value="1"/>
</dbReference>
<accession>A0A6V7PSP5</accession>
<dbReference type="GO" id="GO:0012505">
    <property type="term" value="C:endomembrane system"/>
    <property type="evidence" value="ECO:0007669"/>
    <property type="project" value="UniProtKB-SubCell"/>
</dbReference>
<reference evidence="1" key="1">
    <citation type="submission" date="2020-07" db="EMBL/GenBank/DDBJ databases">
        <authorList>
            <person name="Lin J."/>
        </authorList>
    </citation>
    <scope>NUCLEOTIDE SEQUENCE</scope>
</reference>
<dbReference type="Gene3D" id="3.30.200.20">
    <property type="entry name" value="Phosphorylase Kinase, domain 1"/>
    <property type="match status" value="1"/>
</dbReference>
<sequence length="156" mass="17940">MLDALRAMMEKALNRVRGSDQRGKRVGCDVEGRGKGRRHSWRIAIVNEKSNSYLEAELPPDYDRVGIKNFLRANREERRGRWREGAEEGEGKAEGRSRLREFSLAELRVATNGFSAENIVSESGEKVPNVVYKGRLQNRRWIAVKKFTKLAWPEPK</sequence>
<dbReference type="EMBL" id="LR862151">
    <property type="protein sequence ID" value="CAD1833785.1"/>
    <property type="molecule type" value="Genomic_DNA"/>
</dbReference>
<dbReference type="GO" id="GO:0004672">
    <property type="term" value="F:protein kinase activity"/>
    <property type="evidence" value="ECO:0007669"/>
    <property type="project" value="InterPro"/>
</dbReference>
<proteinExistence type="predicted"/>
<dbReference type="GO" id="GO:0005524">
    <property type="term" value="F:ATP binding"/>
    <property type="evidence" value="ECO:0007669"/>
    <property type="project" value="UniProtKB-KW"/>
</dbReference>
<dbReference type="InterPro" id="IPR045845">
    <property type="entry name" value="BSK"/>
</dbReference>
<name>A0A6V7PSP5_ANACO</name>